<keyword evidence="2" id="KW-0963">Cytoplasm</keyword>
<dbReference type="PANTHER" id="PTHR12085">
    <property type="entry name" value="SERINE/THREONINE-PROTEIN PHOSPHATASE 2A REGULATORY SUBUNIT B'' SUBUNIT GAMMA"/>
    <property type="match status" value="1"/>
</dbReference>
<protein>
    <recommendedName>
        <fullName evidence="6">Serine/threonine-protein phosphatase 2A regulatory subunit B'' subunit gamma</fullName>
    </recommendedName>
</protein>
<dbReference type="OrthoDB" id="10265007at2759"/>
<keyword evidence="5" id="KW-1185">Reference proteome</keyword>
<evidence type="ECO:0000256" key="1">
    <source>
        <dbReference type="ARBA" id="ARBA00004496"/>
    </source>
</evidence>
<dbReference type="Gene3D" id="1.10.238.220">
    <property type="match status" value="1"/>
</dbReference>
<dbReference type="EMBL" id="BDGG01000007">
    <property type="protein sequence ID" value="GAV01592.1"/>
    <property type="molecule type" value="Genomic_DNA"/>
</dbReference>
<dbReference type="STRING" id="947166.A0A1D1VIZ7"/>
<accession>A0A1D1VIZ7</accession>
<dbReference type="AlphaFoldDB" id="A0A1D1VIZ7"/>
<comment type="caution">
    <text evidence="4">The sequence shown here is derived from an EMBL/GenBank/DDBJ whole genome shotgun (WGS) entry which is preliminary data.</text>
</comment>
<reference evidence="4 5" key="1">
    <citation type="journal article" date="2016" name="Nat. Commun.">
        <title>Extremotolerant tardigrade genome and improved radiotolerance of human cultured cells by tardigrade-unique protein.</title>
        <authorList>
            <person name="Hashimoto T."/>
            <person name="Horikawa D.D."/>
            <person name="Saito Y."/>
            <person name="Kuwahara H."/>
            <person name="Kozuka-Hata H."/>
            <person name="Shin-I T."/>
            <person name="Minakuchi Y."/>
            <person name="Ohishi K."/>
            <person name="Motoyama A."/>
            <person name="Aizu T."/>
            <person name="Enomoto A."/>
            <person name="Kondo K."/>
            <person name="Tanaka S."/>
            <person name="Hara Y."/>
            <person name="Koshikawa S."/>
            <person name="Sagara H."/>
            <person name="Miura T."/>
            <person name="Yokobori S."/>
            <person name="Miyagawa K."/>
            <person name="Suzuki Y."/>
            <person name="Kubo T."/>
            <person name="Oyama M."/>
            <person name="Kohara Y."/>
            <person name="Fujiyama A."/>
            <person name="Arakawa K."/>
            <person name="Katayama T."/>
            <person name="Toyoda A."/>
            <person name="Kunieda T."/>
        </authorList>
    </citation>
    <scope>NUCLEOTIDE SEQUENCE [LARGE SCALE GENOMIC DNA]</scope>
    <source>
        <strain evidence="4 5">YOKOZUNA-1</strain>
    </source>
</reference>
<dbReference type="GO" id="GO:0030865">
    <property type="term" value="P:cortical cytoskeleton organization"/>
    <property type="evidence" value="ECO:0007669"/>
    <property type="project" value="TreeGrafter"/>
</dbReference>
<dbReference type="GO" id="GO:0035303">
    <property type="term" value="P:regulation of dephosphorylation"/>
    <property type="evidence" value="ECO:0007669"/>
    <property type="project" value="InterPro"/>
</dbReference>
<evidence type="ECO:0000256" key="2">
    <source>
        <dbReference type="ARBA" id="ARBA00022490"/>
    </source>
</evidence>
<dbReference type="SUPFAM" id="SSF47473">
    <property type="entry name" value="EF-hand"/>
    <property type="match status" value="2"/>
</dbReference>
<evidence type="ECO:0000256" key="3">
    <source>
        <dbReference type="SAM" id="SignalP"/>
    </source>
</evidence>
<dbReference type="GO" id="GO:0005819">
    <property type="term" value="C:spindle"/>
    <property type="evidence" value="ECO:0007669"/>
    <property type="project" value="TreeGrafter"/>
</dbReference>
<keyword evidence="3" id="KW-0732">Signal</keyword>
<evidence type="ECO:0000313" key="5">
    <source>
        <dbReference type="Proteomes" id="UP000186922"/>
    </source>
</evidence>
<dbReference type="InterPro" id="IPR011992">
    <property type="entry name" value="EF-hand-dom_pair"/>
</dbReference>
<name>A0A1D1VIZ7_RAMVA</name>
<dbReference type="CDD" id="cd21505">
    <property type="entry name" value="PPP2R3C"/>
    <property type="match status" value="1"/>
</dbReference>
<feature type="signal peptide" evidence="3">
    <location>
        <begin position="1"/>
        <end position="22"/>
    </location>
</feature>
<sequence>MITCKTALSLVMVFIFNSVVSAQDGDSAESSTALESRLTRDYYEKWKNTPDVTSSTQVPTFYRRVTPNDQDLHFRLIEEARGMTLSRINARILDNDEIQEIWNLLQQHARNAIFGTEEKQCLTYQNYSAMRRASSLKVQAYLRPTVFLSLISNTDTEGPDLVKVADLFNFLVRKVWLERTRLALSLYDLEGHGYLKEPDLEQYIEELIPTIDTLASMDPEYKKFYVCSVIRKFFFFLDPGKQGKIKITKMLGSPLMQELMDVRETADKSSKSNWFTLESSLDVYNDYLSLDKKRNGLLSREELLQYPKASLTPTFVQRVYEECLTYNDEMDYKTFLDLVLALTHKNEAASIRFLFRIIDYKHQGAIDRQTIYHFFRDISKMLQADKVMAPSLNDVVAEIFDMVATKDYGWITLGELVASGLGGTVVGLLIDKDCFLAYEFREQQQQQNSSP</sequence>
<gene>
    <name evidence="4" type="primary">RvY_12280-1</name>
    <name evidence="4" type="synonym">RvY_12280.1</name>
    <name evidence="4" type="ORF">RvY_12280</name>
</gene>
<dbReference type="Gene3D" id="1.10.238.10">
    <property type="entry name" value="EF-hand"/>
    <property type="match status" value="1"/>
</dbReference>
<dbReference type="Proteomes" id="UP000186922">
    <property type="component" value="Unassembled WGS sequence"/>
</dbReference>
<proteinExistence type="predicted"/>
<feature type="chain" id="PRO_5008898498" description="Serine/threonine-protein phosphatase 2A regulatory subunit B'' subunit gamma" evidence="3">
    <location>
        <begin position="23"/>
        <end position="451"/>
    </location>
</feature>
<comment type="subcellular location">
    <subcellularLocation>
        <location evidence="1">Cytoplasm</location>
    </subcellularLocation>
</comment>
<dbReference type="InterPro" id="IPR039865">
    <property type="entry name" value="PPP2R3C"/>
</dbReference>
<organism evidence="4 5">
    <name type="scientific">Ramazzottius varieornatus</name>
    <name type="common">Water bear</name>
    <name type="synonym">Tardigrade</name>
    <dbReference type="NCBI Taxonomy" id="947166"/>
    <lineage>
        <taxon>Eukaryota</taxon>
        <taxon>Metazoa</taxon>
        <taxon>Ecdysozoa</taxon>
        <taxon>Tardigrada</taxon>
        <taxon>Eutardigrada</taxon>
        <taxon>Parachela</taxon>
        <taxon>Hypsibioidea</taxon>
        <taxon>Ramazzottiidae</taxon>
        <taxon>Ramazzottius</taxon>
    </lineage>
</organism>
<dbReference type="GO" id="GO:0005737">
    <property type="term" value="C:cytoplasm"/>
    <property type="evidence" value="ECO:0007669"/>
    <property type="project" value="UniProtKB-SubCell"/>
</dbReference>
<evidence type="ECO:0008006" key="6">
    <source>
        <dbReference type="Google" id="ProtNLM"/>
    </source>
</evidence>
<evidence type="ECO:0000313" key="4">
    <source>
        <dbReference type="EMBL" id="GAV01592.1"/>
    </source>
</evidence>
<dbReference type="PANTHER" id="PTHR12085:SF3">
    <property type="entry name" value="SERINE_THREONINE-PROTEIN PHOSPHATASE 2A REGULATORY SUBUNIT B'' SUBUNIT GAMMA"/>
    <property type="match status" value="1"/>
</dbReference>
<dbReference type="GO" id="GO:0000226">
    <property type="term" value="P:microtubule cytoskeleton organization"/>
    <property type="evidence" value="ECO:0007669"/>
    <property type="project" value="TreeGrafter"/>
</dbReference>